<feature type="transmembrane region" description="Helical" evidence="3">
    <location>
        <begin position="322"/>
        <end position="341"/>
    </location>
</feature>
<evidence type="ECO:0000256" key="1">
    <source>
        <dbReference type="ARBA" id="ARBA00006484"/>
    </source>
</evidence>
<name>A0AAD4MSB2_9BILA</name>
<organism evidence="4 5">
    <name type="scientific">Ditylenchus destructor</name>
    <dbReference type="NCBI Taxonomy" id="166010"/>
    <lineage>
        <taxon>Eukaryota</taxon>
        <taxon>Metazoa</taxon>
        <taxon>Ecdysozoa</taxon>
        <taxon>Nematoda</taxon>
        <taxon>Chromadorea</taxon>
        <taxon>Rhabditida</taxon>
        <taxon>Tylenchina</taxon>
        <taxon>Tylenchomorpha</taxon>
        <taxon>Sphaerularioidea</taxon>
        <taxon>Anguinidae</taxon>
        <taxon>Anguininae</taxon>
        <taxon>Ditylenchus</taxon>
    </lineage>
</organism>
<evidence type="ECO:0000313" key="4">
    <source>
        <dbReference type="EMBL" id="KAI1704280.1"/>
    </source>
</evidence>
<gene>
    <name evidence="4" type="ORF">DdX_14402</name>
</gene>
<comment type="similarity">
    <text evidence="1">Belongs to the short-chain dehydrogenases/reductases (SDR) family.</text>
</comment>
<dbReference type="PANTHER" id="PTHR24322:SF736">
    <property type="entry name" value="RETINOL DEHYDROGENASE 10"/>
    <property type="match status" value="1"/>
</dbReference>
<dbReference type="SUPFAM" id="SSF51735">
    <property type="entry name" value="NAD(P)-binding Rossmann-fold domains"/>
    <property type="match status" value="1"/>
</dbReference>
<comment type="caution">
    <text evidence="4">The sequence shown here is derived from an EMBL/GenBank/DDBJ whole genome shotgun (WGS) entry which is preliminary data.</text>
</comment>
<sequence length="363" mass="40227">MVSKRDSDGKITSTLGAILHLVLVAFPKDLWRWMTLRRKCVKDQVVVITGGASGLGQRMAEMFAWDLGAKVAILDVDEEYLTAQRLLSVETLLGRVEPKVQLGRSGPSSMTLTYLLVVESTSEEELRVTINAGTDTIECKVNLLGPSTEVTELASALTAEVSRIEVSSTEVSSTEVSTASLDRISPLVVTFKPDDQVGVLLEFFLFSSGKEMQLDMIKVTNSASVLILEGNDVIKVIYENFLRNEPVSSYSSGPSKANLELGAHHSTPQVRPESINKGAWNLPAIPSCYDIPREVWYLIFVFAFIVSVLTVASFFIDIEKNFPVILLILLIIAVIWCLATLRERETTDGLVQVRRRSVWRYPQ</sequence>
<dbReference type="Proteomes" id="UP001201812">
    <property type="component" value="Unassembled WGS sequence"/>
</dbReference>
<dbReference type="InterPro" id="IPR036291">
    <property type="entry name" value="NAD(P)-bd_dom_sf"/>
</dbReference>
<keyword evidence="3" id="KW-1133">Transmembrane helix</keyword>
<feature type="transmembrane region" description="Helical" evidence="3">
    <location>
        <begin position="295"/>
        <end position="316"/>
    </location>
</feature>
<dbReference type="PANTHER" id="PTHR24322">
    <property type="entry name" value="PKSB"/>
    <property type="match status" value="1"/>
</dbReference>
<evidence type="ECO:0000313" key="5">
    <source>
        <dbReference type="Proteomes" id="UP001201812"/>
    </source>
</evidence>
<evidence type="ECO:0000256" key="3">
    <source>
        <dbReference type="SAM" id="Phobius"/>
    </source>
</evidence>
<keyword evidence="2" id="KW-0560">Oxidoreductase</keyword>
<proteinExistence type="inferred from homology"/>
<dbReference type="EMBL" id="JAKKPZ010000070">
    <property type="protein sequence ID" value="KAI1704280.1"/>
    <property type="molecule type" value="Genomic_DNA"/>
</dbReference>
<dbReference type="GO" id="GO:0016616">
    <property type="term" value="F:oxidoreductase activity, acting on the CH-OH group of donors, NAD or NADP as acceptor"/>
    <property type="evidence" value="ECO:0007669"/>
    <property type="project" value="TreeGrafter"/>
</dbReference>
<keyword evidence="3" id="KW-0812">Transmembrane</keyword>
<keyword evidence="3" id="KW-0472">Membrane</keyword>
<dbReference type="Gene3D" id="3.40.50.720">
    <property type="entry name" value="NAD(P)-binding Rossmann-like Domain"/>
    <property type="match status" value="1"/>
</dbReference>
<protein>
    <submittedName>
        <fullName evidence="4">Oxidoreductase, short chain dehydrogenase/reductase family protein</fullName>
    </submittedName>
</protein>
<evidence type="ECO:0000256" key="2">
    <source>
        <dbReference type="ARBA" id="ARBA00023002"/>
    </source>
</evidence>
<dbReference type="AlphaFoldDB" id="A0AAD4MSB2"/>
<accession>A0AAD4MSB2</accession>
<dbReference type="GO" id="GO:0005811">
    <property type="term" value="C:lipid droplet"/>
    <property type="evidence" value="ECO:0007669"/>
    <property type="project" value="TreeGrafter"/>
</dbReference>
<reference evidence="4" key="1">
    <citation type="submission" date="2022-01" db="EMBL/GenBank/DDBJ databases">
        <title>Genome Sequence Resource for Two Populations of Ditylenchus destructor, the Migratory Endoparasitic Phytonematode.</title>
        <authorList>
            <person name="Zhang H."/>
            <person name="Lin R."/>
            <person name="Xie B."/>
        </authorList>
    </citation>
    <scope>NUCLEOTIDE SEQUENCE</scope>
    <source>
        <strain evidence="4">BazhouSP</strain>
    </source>
</reference>
<keyword evidence="5" id="KW-1185">Reference proteome</keyword>